<accession>X6LYC7</accession>
<dbReference type="GO" id="GO:0016020">
    <property type="term" value="C:membrane"/>
    <property type="evidence" value="ECO:0007669"/>
    <property type="project" value="UniProtKB-SubCell"/>
</dbReference>
<keyword evidence="6" id="KW-1185">Reference proteome</keyword>
<dbReference type="OrthoDB" id="430436at2759"/>
<name>X6LYC7_RETFI</name>
<comment type="subcellular location">
    <subcellularLocation>
        <location evidence="1">Membrane</location>
    </subcellularLocation>
</comment>
<dbReference type="Gene3D" id="3.40.50.720">
    <property type="entry name" value="NAD(P)-binding Rossmann-like Domain"/>
    <property type="match status" value="1"/>
</dbReference>
<comment type="caution">
    <text evidence="5">The sequence shown here is derived from an EMBL/GenBank/DDBJ whole genome shotgun (WGS) entry which is preliminary data.</text>
</comment>
<reference evidence="5 6" key="1">
    <citation type="journal article" date="2013" name="Curr. Biol.">
        <title>The Genome of the Foraminiferan Reticulomyxa filosa.</title>
        <authorList>
            <person name="Glockner G."/>
            <person name="Hulsmann N."/>
            <person name="Schleicher M."/>
            <person name="Noegel A.A."/>
            <person name="Eichinger L."/>
            <person name="Gallinger C."/>
            <person name="Pawlowski J."/>
            <person name="Sierra R."/>
            <person name="Euteneuer U."/>
            <person name="Pillet L."/>
            <person name="Moustafa A."/>
            <person name="Platzer M."/>
            <person name="Groth M."/>
            <person name="Szafranski K."/>
            <person name="Schliwa M."/>
        </authorList>
    </citation>
    <scope>NUCLEOTIDE SEQUENCE [LARGE SCALE GENOMIC DNA]</scope>
</reference>
<dbReference type="Pfam" id="PF01370">
    <property type="entry name" value="Epimerase"/>
    <property type="match status" value="1"/>
</dbReference>
<dbReference type="PANTHER" id="PTHR14097:SF7">
    <property type="entry name" value="OXIDOREDUCTASE HTATIP2"/>
    <property type="match status" value="1"/>
</dbReference>
<evidence type="ECO:0000256" key="2">
    <source>
        <dbReference type="ARBA" id="ARBA00023128"/>
    </source>
</evidence>
<dbReference type="AlphaFoldDB" id="X6LYC7"/>
<evidence type="ECO:0000313" key="5">
    <source>
        <dbReference type="EMBL" id="ETO06172.1"/>
    </source>
</evidence>
<evidence type="ECO:0000256" key="3">
    <source>
        <dbReference type="ARBA" id="ARBA00023136"/>
    </source>
</evidence>
<protein>
    <recommendedName>
        <fullName evidence="4">NAD-dependent epimerase/dehydratase domain-containing protein</fullName>
    </recommendedName>
</protein>
<proteinExistence type="predicted"/>
<evidence type="ECO:0000259" key="4">
    <source>
        <dbReference type="Pfam" id="PF01370"/>
    </source>
</evidence>
<evidence type="ECO:0000313" key="6">
    <source>
        <dbReference type="Proteomes" id="UP000023152"/>
    </source>
</evidence>
<gene>
    <name evidence="5" type="ORF">RFI_31224</name>
</gene>
<sequence length="152" mass="17164">KAPEPLRKHVTDEKEEGLSAVVVGGTGATGQYLVYHLLKSPKWKKVTAFGRRELDISKMQKDLNIKKEDEISEEQASKLTQHSIDMTKIADEQKLFEKHDVTFCVLGTTRSTAGTAQNFKKIDFDMVRDIATVSKNASFVLYRFFFLGGSIY</sequence>
<feature type="non-terminal residue" evidence="5">
    <location>
        <position position="1"/>
    </location>
</feature>
<evidence type="ECO:0000256" key="1">
    <source>
        <dbReference type="ARBA" id="ARBA00004370"/>
    </source>
</evidence>
<dbReference type="GO" id="GO:0005737">
    <property type="term" value="C:cytoplasm"/>
    <property type="evidence" value="ECO:0007669"/>
    <property type="project" value="TreeGrafter"/>
</dbReference>
<organism evidence="5 6">
    <name type="scientific">Reticulomyxa filosa</name>
    <dbReference type="NCBI Taxonomy" id="46433"/>
    <lineage>
        <taxon>Eukaryota</taxon>
        <taxon>Sar</taxon>
        <taxon>Rhizaria</taxon>
        <taxon>Retaria</taxon>
        <taxon>Foraminifera</taxon>
        <taxon>Monothalamids</taxon>
        <taxon>Reticulomyxidae</taxon>
        <taxon>Reticulomyxa</taxon>
    </lineage>
</organism>
<keyword evidence="2" id="KW-0496">Mitochondrion</keyword>
<dbReference type="PANTHER" id="PTHR14097">
    <property type="entry name" value="OXIDOREDUCTASE HTATIP2"/>
    <property type="match status" value="1"/>
</dbReference>
<dbReference type="InterPro" id="IPR036291">
    <property type="entry name" value="NAD(P)-bd_dom_sf"/>
</dbReference>
<dbReference type="Proteomes" id="UP000023152">
    <property type="component" value="Unassembled WGS sequence"/>
</dbReference>
<feature type="domain" description="NAD-dependent epimerase/dehydratase" evidence="4">
    <location>
        <begin position="21"/>
        <end position="149"/>
    </location>
</feature>
<dbReference type="InterPro" id="IPR001509">
    <property type="entry name" value="Epimerase_deHydtase"/>
</dbReference>
<dbReference type="EMBL" id="ASPP01027405">
    <property type="protein sequence ID" value="ETO06172.1"/>
    <property type="molecule type" value="Genomic_DNA"/>
</dbReference>
<feature type="non-terminal residue" evidence="5">
    <location>
        <position position="152"/>
    </location>
</feature>
<keyword evidence="3" id="KW-0472">Membrane</keyword>
<dbReference type="GO" id="GO:0051170">
    <property type="term" value="P:import into nucleus"/>
    <property type="evidence" value="ECO:0007669"/>
    <property type="project" value="TreeGrafter"/>
</dbReference>
<dbReference type="SUPFAM" id="SSF51735">
    <property type="entry name" value="NAD(P)-binding Rossmann-fold domains"/>
    <property type="match status" value="1"/>
</dbReference>